<dbReference type="InterPro" id="IPR053967">
    <property type="entry name" value="LlgE_F_G-like_D1"/>
</dbReference>
<keyword evidence="3 6" id="KW-0975">Bacterial flagellum</keyword>
<evidence type="ECO:0000256" key="4">
    <source>
        <dbReference type="ARBA" id="ARBA00038560"/>
    </source>
</evidence>
<keyword evidence="11" id="KW-0969">Cilium</keyword>
<dbReference type="NCBIfam" id="TIGR02490">
    <property type="entry name" value="flgF"/>
    <property type="match status" value="1"/>
</dbReference>
<dbReference type="InterPro" id="IPR037925">
    <property type="entry name" value="FlgE/F/G-like"/>
</dbReference>
<dbReference type="InterPro" id="IPR001444">
    <property type="entry name" value="Flag_bb_rod_N"/>
</dbReference>
<keyword evidence="11" id="KW-0282">Flagellum</keyword>
<dbReference type="PROSITE" id="PS00588">
    <property type="entry name" value="FLAGELLA_BB_ROD"/>
    <property type="match status" value="1"/>
</dbReference>
<feature type="domain" description="Flagellar basal body rod protein N-terminal" evidence="8">
    <location>
        <begin position="5"/>
        <end position="35"/>
    </location>
</feature>
<evidence type="ECO:0000256" key="5">
    <source>
        <dbReference type="ARBA" id="ARBA00040228"/>
    </source>
</evidence>
<evidence type="ECO:0000313" key="11">
    <source>
        <dbReference type="EMBL" id="OYD49382.1"/>
    </source>
</evidence>
<evidence type="ECO:0000259" key="9">
    <source>
        <dbReference type="Pfam" id="PF06429"/>
    </source>
</evidence>
<accession>A0A235EK14</accession>
<dbReference type="EMBL" id="NOIG01000009">
    <property type="protein sequence ID" value="OYD49382.1"/>
    <property type="molecule type" value="Genomic_DNA"/>
</dbReference>
<organism evidence="11 12">
    <name type="scientific">Acidovorax kalamii</name>
    <dbReference type="NCBI Taxonomy" id="2004485"/>
    <lineage>
        <taxon>Bacteria</taxon>
        <taxon>Pseudomonadati</taxon>
        <taxon>Pseudomonadota</taxon>
        <taxon>Betaproteobacteria</taxon>
        <taxon>Burkholderiales</taxon>
        <taxon>Comamonadaceae</taxon>
        <taxon>Acidovorax</taxon>
    </lineage>
</organism>
<feature type="compositionally biased region" description="Basic and acidic residues" evidence="7">
    <location>
        <begin position="169"/>
        <end position="178"/>
    </location>
</feature>
<dbReference type="OrthoDB" id="9804559at2"/>
<evidence type="ECO:0000256" key="7">
    <source>
        <dbReference type="SAM" id="MobiDB-lite"/>
    </source>
</evidence>
<evidence type="ECO:0000256" key="2">
    <source>
        <dbReference type="ARBA" id="ARBA00009677"/>
    </source>
</evidence>
<feature type="domain" description="Flagellar hook protein FlgE/F/G-like D1" evidence="10">
    <location>
        <begin position="83"/>
        <end position="147"/>
    </location>
</feature>
<comment type="similarity">
    <text evidence="2 6">Belongs to the flagella basal body rod proteins family.</text>
</comment>
<dbReference type="InterPro" id="IPR012836">
    <property type="entry name" value="FlgF"/>
</dbReference>
<dbReference type="Pfam" id="PF22692">
    <property type="entry name" value="LlgE_F_G_D1"/>
    <property type="match status" value="1"/>
</dbReference>
<evidence type="ECO:0000256" key="3">
    <source>
        <dbReference type="ARBA" id="ARBA00023143"/>
    </source>
</evidence>
<dbReference type="InterPro" id="IPR020013">
    <property type="entry name" value="Flagellar_FlgE/F/G"/>
</dbReference>
<feature type="region of interest" description="Disordered" evidence="7">
    <location>
        <begin position="167"/>
        <end position="188"/>
    </location>
</feature>
<dbReference type="Proteomes" id="UP000215441">
    <property type="component" value="Unassembled WGS sequence"/>
</dbReference>
<comment type="caution">
    <text evidence="11">The sequence shown here is derived from an EMBL/GenBank/DDBJ whole genome shotgun (WGS) entry which is preliminary data.</text>
</comment>
<name>A0A235EK14_9BURK</name>
<evidence type="ECO:0000313" key="12">
    <source>
        <dbReference type="Proteomes" id="UP000215441"/>
    </source>
</evidence>
<dbReference type="AlphaFoldDB" id="A0A235EK14"/>
<dbReference type="InterPro" id="IPR010930">
    <property type="entry name" value="Flg_bb/hook_C_dom"/>
</dbReference>
<comment type="subunit">
    <text evidence="4 6">The basal body constitutes a major portion of the flagellar organelle and consists of five rings (E,L,P,S, and M) mounted on a central rod. The rod consists of about 26 subunits of FlgG in the distal portion, and FlgB, FlgC and FlgF are thought to build up the proximal portion of the rod with about 6 subunits each.</text>
</comment>
<dbReference type="PANTHER" id="PTHR30435">
    <property type="entry name" value="FLAGELLAR PROTEIN"/>
    <property type="match status" value="1"/>
</dbReference>
<keyword evidence="11" id="KW-0966">Cell projection</keyword>
<dbReference type="SUPFAM" id="SSF117143">
    <property type="entry name" value="Flagellar hook protein flgE"/>
    <property type="match status" value="1"/>
</dbReference>
<evidence type="ECO:0000259" key="8">
    <source>
        <dbReference type="Pfam" id="PF00460"/>
    </source>
</evidence>
<feature type="domain" description="Flagellar basal-body/hook protein C-terminal" evidence="9">
    <location>
        <begin position="197"/>
        <end position="241"/>
    </location>
</feature>
<dbReference type="GO" id="GO:0030694">
    <property type="term" value="C:bacterial-type flagellum basal body, rod"/>
    <property type="evidence" value="ECO:0007669"/>
    <property type="project" value="UniProtKB-UniRule"/>
</dbReference>
<reference evidence="11 12" key="1">
    <citation type="submission" date="2017-07" db="EMBL/GenBank/DDBJ databases">
        <title>Acidovorax KNDSW TSA 6 genome sequence and assembly.</title>
        <authorList>
            <person name="Mayilraj S."/>
        </authorList>
    </citation>
    <scope>NUCLEOTIDE SEQUENCE [LARGE SCALE GENOMIC DNA]</scope>
    <source>
        <strain evidence="11 12">KNDSW-TSA6</strain>
    </source>
</reference>
<keyword evidence="12" id="KW-1185">Reference proteome</keyword>
<sequence length="246" mass="25312">MDRIIYTAMTGANAAAHRQAVLSNNLANASTGGFRAEMSTFRSVPLQGDGAKTRVFALEATSGYVNTPGPVQRTGRNLDAMAAGNAWFAVQGLDGTEAYTRAGSFEVSAGGQLLTPTGLPVLSDGGAPIDVPPGADVSLGSDGTITAKTAGQPAQAIGRLKLATPTAEDPLKRGDDGLFRTASGDPMPNDANARMLSGALEGSNVNPVESMVGMIAAARQFEQQMRLLQNAETNDKTASQLLSMNG</sequence>
<evidence type="ECO:0000256" key="1">
    <source>
        <dbReference type="ARBA" id="ARBA00004117"/>
    </source>
</evidence>
<gene>
    <name evidence="11" type="primary">flgF</name>
    <name evidence="11" type="ORF">CBY09_14235</name>
</gene>
<evidence type="ECO:0000259" key="10">
    <source>
        <dbReference type="Pfam" id="PF22692"/>
    </source>
</evidence>
<comment type="subcellular location">
    <subcellularLocation>
        <location evidence="1 6">Bacterial flagellum basal body</location>
    </subcellularLocation>
</comment>
<dbReference type="InterPro" id="IPR019776">
    <property type="entry name" value="Flagellar_basal_body_rod_CS"/>
</dbReference>
<dbReference type="PANTHER" id="PTHR30435:SF18">
    <property type="entry name" value="FLAGELLAR BASAL-BODY ROD PROTEIN FLGF"/>
    <property type="match status" value="1"/>
</dbReference>
<dbReference type="GO" id="GO:0071978">
    <property type="term" value="P:bacterial-type flagellum-dependent swarming motility"/>
    <property type="evidence" value="ECO:0007669"/>
    <property type="project" value="TreeGrafter"/>
</dbReference>
<evidence type="ECO:0000256" key="6">
    <source>
        <dbReference type="RuleBase" id="RU362116"/>
    </source>
</evidence>
<dbReference type="RefSeq" id="WP_094290277.1">
    <property type="nucleotide sequence ID" value="NZ_JAMXHW010000006.1"/>
</dbReference>
<protein>
    <recommendedName>
        <fullName evidence="5 6">Flagellar basal-body rod protein FlgF</fullName>
    </recommendedName>
</protein>
<dbReference type="Pfam" id="PF06429">
    <property type="entry name" value="Flg_bbr_C"/>
    <property type="match status" value="1"/>
</dbReference>
<dbReference type="Pfam" id="PF00460">
    <property type="entry name" value="Flg_bb_rod"/>
    <property type="match status" value="1"/>
</dbReference>
<proteinExistence type="inferred from homology"/>
<dbReference type="NCBIfam" id="NF009280">
    <property type="entry name" value="PRK12640.1"/>
    <property type="match status" value="1"/>
</dbReference>
<dbReference type="NCBIfam" id="TIGR03506">
    <property type="entry name" value="FlgEFG_subfam"/>
    <property type="match status" value="1"/>
</dbReference>